<dbReference type="PROSITE" id="PS00237">
    <property type="entry name" value="G_PROTEIN_RECEP_F1_1"/>
    <property type="match status" value="1"/>
</dbReference>
<name>A0A4X2JZI8_VOMUR</name>
<evidence type="ECO:0000256" key="1">
    <source>
        <dbReference type="ARBA" id="ARBA00004651"/>
    </source>
</evidence>
<keyword evidence="6 17" id="KW-0812">Transmembrane</keyword>
<keyword evidence="9 19" id="KW-0472">Membrane</keyword>
<feature type="transmembrane region" description="Helical" evidence="19">
    <location>
        <begin position="288"/>
        <end position="310"/>
    </location>
</feature>
<dbReference type="PROSITE" id="PS50262">
    <property type="entry name" value="G_PROTEIN_RECEP_F1_2"/>
    <property type="match status" value="1"/>
</dbReference>
<dbReference type="Pfam" id="PF25366">
    <property type="entry name" value="RUFY4"/>
    <property type="match status" value="1"/>
</dbReference>
<feature type="transmembrane region" description="Helical" evidence="19">
    <location>
        <begin position="213"/>
        <end position="232"/>
    </location>
</feature>
<dbReference type="GO" id="GO:0006955">
    <property type="term" value="P:immune response"/>
    <property type="evidence" value="ECO:0007669"/>
    <property type="project" value="TreeGrafter"/>
</dbReference>
<organism evidence="21 22">
    <name type="scientific">Vombatus ursinus</name>
    <name type="common">Common wombat</name>
    <dbReference type="NCBI Taxonomy" id="29139"/>
    <lineage>
        <taxon>Eukaryota</taxon>
        <taxon>Metazoa</taxon>
        <taxon>Chordata</taxon>
        <taxon>Craniata</taxon>
        <taxon>Vertebrata</taxon>
        <taxon>Euteleostomi</taxon>
        <taxon>Mammalia</taxon>
        <taxon>Metatheria</taxon>
        <taxon>Diprotodontia</taxon>
        <taxon>Vombatidae</taxon>
        <taxon>Vombatus</taxon>
    </lineage>
</organism>
<reference evidence="22" key="1">
    <citation type="submission" date="2018-12" db="EMBL/GenBank/DDBJ databases">
        <authorList>
            <person name="Yazar S."/>
        </authorList>
    </citation>
    <scope>NUCLEOTIDE SEQUENCE [LARGE SCALE GENOMIC DNA]</scope>
</reference>
<accession>A0A4X2JZI8</accession>
<evidence type="ECO:0000256" key="5">
    <source>
        <dbReference type="ARBA" id="ARBA00022553"/>
    </source>
</evidence>
<evidence type="ECO:0000256" key="13">
    <source>
        <dbReference type="ARBA" id="ARBA00023224"/>
    </source>
</evidence>
<dbReference type="OMA" id="CMGIWVV"/>
<dbReference type="InterPro" id="IPR050119">
    <property type="entry name" value="CCR1-9-like"/>
</dbReference>
<dbReference type="STRING" id="29139.ENSVURP00010003186"/>
<evidence type="ECO:0000313" key="21">
    <source>
        <dbReference type="Ensembl" id="ENSVURP00010003186.1"/>
    </source>
</evidence>
<feature type="coiled-coil region" evidence="18">
    <location>
        <begin position="7"/>
        <end position="66"/>
    </location>
</feature>
<feature type="domain" description="G-protein coupled receptors family 1 profile" evidence="20">
    <location>
        <begin position="192"/>
        <end position="441"/>
    </location>
</feature>
<reference evidence="21" key="3">
    <citation type="submission" date="2025-09" db="UniProtKB">
        <authorList>
            <consortium name="Ensembl"/>
        </authorList>
    </citation>
    <scope>IDENTIFICATION</scope>
</reference>
<reference evidence="21" key="2">
    <citation type="submission" date="2025-08" db="UniProtKB">
        <authorList>
            <consortium name="Ensembl"/>
        </authorList>
    </citation>
    <scope>IDENTIFICATION</scope>
</reference>
<evidence type="ECO:0000256" key="11">
    <source>
        <dbReference type="ARBA" id="ARBA00023170"/>
    </source>
</evidence>
<keyword evidence="5" id="KW-0597">Phosphoprotein</keyword>
<keyword evidence="12" id="KW-0325">Glycoprotein</keyword>
<feature type="transmembrane region" description="Helical" evidence="19">
    <location>
        <begin position="379"/>
        <end position="399"/>
    </location>
</feature>
<dbReference type="GO" id="GO:0019722">
    <property type="term" value="P:calcium-mediated signaling"/>
    <property type="evidence" value="ECO:0007669"/>
    <property type="project" value="TreeGrafter"/>
</dbReference>
<keyword evidence="7 19" id="KW-1133">Transmembrane helix</keyword>
<evidence type="ECO:0000256" key="18">
    <source>
        <dbReference type="SAM" id="Coils"/>
    </source>
</evidence>
<dbReference type="Proteomes" id="UP000314987">
    <property type="component" value="Unassembled WGS sequence"/>
</dbReference>
<evidence type="ECO:0000256" key="9">
    <source>
        <dbReference type="ARBA" id="ARBA00023136"/>
    </source>
</evidence>
<evidence type="ECO:0000256" key="7">
    <source>
        <dbReference type="ARBA" id="ARBA00022989"/>
    </source>
</evidence>
<dbReference type="GO" id="GO:0030593">
    <property type="term" value="P:neutrophil chemotaxis"/>
    <property type="evidence" value="ECO:0007669"/>
    <property type="project" value="TreeGrafter"/>
</dbReference>
<keyword evidence="8 17" id="KW-0297">G-protein coupled receptor</keyword>
<dbReference type="PRINTS" id="PR00427">
    <property type="entry name" value="INTRLEUKIN8R"/>
</dbReference>
<dbReference type="CDD" id="cd15178">
    <property type="entry name" value="7tmA_CXCR1_2"/>
    <property type="match status" value="1"/>
</dbReference>
<keyword evidence="4" id="KW-0145">Chemotaxis</keyword>
<comment type="function">
    <text evidence="14">Receptor for interleukin-8 which is a powerful neutrophil chemotactic factor. Binding of IL-8 to the receptor causes activation of neutrophils. This response is mediated via a G-protein that activates a phosphatidylinositol-calcium second messenger system. Binds to IL-8 with high affinity. Also binds with high affinity to CXCL3, GRO/MGSA and NAP-2.</text>
</comment>
<dbReference type="FunFam" id="1.20.1070.10:FF:000157">
    <property type="entry name" value="C-X-C chemokine receptor type 2"/>
    <property type="match status" value="1"/>
</dbReference>
<comment type="subcellular location">
    <subcellularLocation>
        <location evidence="1">Cell membrane</location>
        <topology evidence="1">Multi-pass membrane protein</topology>
    </subcellularLocation>
</comment>
<dbReference type="GO" id="GO:0016494">
    <property type="term" value="F:C-X-C chemokine receptor activity"/>
    <property type="evidence" value="ECO:0007669"/>
    <property type="project" value="InterPro"/>
</dbReference>
<sequence length="487" mass="56487">MTLEEKLKELEEQLFRCQVQQAQLRTELEQRQQEAEKREYQYQQELKEQHELVRAMKRRMVEMIQEKDSLWQKTEHLSSLAPGLCVVCSKIFGRLSRRYKCSTFSFWILTHCRGGGSNRQRHSQMSTMEGMFDLSSEELLEWFYDNDNFSGYSTDIPPSYEDAAPCHLKISGLNKYFVIIIYILVFLLSLLGNSLVMLVILYNRLSRSVTDIYLLNLAIADLLFALSLPLWAASKVKGWIFGTLLCKVVSLLKEINFYSGILLLACISVDRYLAIVHATRALTQKRHWVKFICMGIWVLSLLLSMPILFYREAVKVHYYGFVCYENFGNSTEKWRLILRILSQFFGFVLPLFIMLFCYSFTLLTLSVAHMGQKHRAMRVIFAVVLVFLICWLPYNLVLITDTLMRTKIIQDTCPRRNVIENAFNTTEVLGFFHSCLNPIIYAFIGHKFRYSFLKILAAHGMVSKEFLAQHSKPSVHGSSSGNTSTTL</sequence>
<dbReference type="Gene3D" id="1.20.1070.10">
    <property type="entry name" value="Rhodopsin 7-helix transmembrane proteins"/>
    <property type="match status" value="1"/>
</dbReference>
<evidence type="ECO:0000256" key="12">
    <source>
        <dbReference type="ARBA" id="ARBA00023180"/>
    </source>
</evidence>
<dbReference type="InterPro" id="IPR000174">
    <property type="entry name" value="Chemokine_CXCR_1/2"/>
</dbReference>
<dbReference type="GO" id="GO:0009897">
    <property type="term" value="C:external side of plasma membrane"/>
    <property type="evidence" value="ECO:0007669"/>
    <property type="project" value="TreeGrafter"/>
</dbReference>
<protein>
    <recommendedName>
        <fullName evidence="2">C-X-C chemokine receptor type 2</fullName>
    </recommendedName>
    <alternativeName>
        <fullName evidence="15">High affinity interleukin-8 receptor B</fullName>
    </alternativeName>
</protein>
<dbReference type="InterPro" id="IPR017452">
    <property type="entry name" value="GPCR_Rhodpsn_7TM"/>
</dbReference>
<evidence type="ECO:0000259" key="20">
    <source>
        <dbReference type="PROSITE" id="PS50262"/>
    </source>
</evidence>
<keyword evidence="11 17" id="KW-0675">Receptor</keyword>
<evidence type="ECO:0000256" key="2">
    <source>
        <dbReference type="ARBA" id="ARBA00020033"/>
    </source>
</evidence>
<dbReference type="GO" id="GO:0016493">
    <property type="term" value="F:C-C chemokine receptor activity"/>
    <property type="evidence" value="ECO:0007669"/>
    <property type="project" value="TreeGrafter"/>
</dbReference>
<dbReference type="GeneTree" id="ENSGT01050000244848"/>
<dbReference type="AlphaFoldDB" id="A0A4X2JZI8"/>
<comment type="subunit">
    <text evidence="16">Interacts with IL8. Interacts with GNAI2.</text>
</comment>
<dbReference type="PRINTS" id="PR00237">
    <property type="entry name" value="GPCRRHODOPSN"/>
</dbReference>
<keyword evidence="10" id="KW-1015">Disulfide bond</keyword>
<evidence type="ECO:0000256" key="17">
    <source>
        <dbReference type="RuleBase" id="RU000688"/>
    </source>
</evidence>
<evidence type="ECO:0000256" key="16">
    <source>
        <dbReference type="ARBA" id="ARBA00034130"/>
    </source>
</evidence>
<dbReference type="PANTHER" id="PTHR10489:SF689">
    <property type="entry name" value="C-X-C CHEMOKINE RECEPTOR TYPE 2"/>
    <property type="match status" value="1"/>
</dbReference>
<dbReference type="GO" id="GO:0019957">
    <property type="term" value="F:C-C chemokine binding"/>
    <property type="evidence" value="ECO:0007669"/>
    <property type="project" value="TreeGrafter"/>
</dbReference>
<evidence type="ECO:0000256" key="4">
    <source>
        <dbReference type="ARBA" id="ARBA00022500"/>
    </source>
</evidence>
<dbReference type="SUPFAM" id="SSF81321">
    <property type="entry name" value="Family A G protein-coupled receptor-like"/>
    <property type="match status" value="1"/>
</dbReference>
<evidence type="ECO:0000256" key="10">
    <source>
        <dbReference type="ARBA" id="ARBA00023157"/>
    </source>
</evidence>
<feature type="transmembrane region" description="Helical" evidence="19">
    <location>
        <begin position="257"/>
        <end position="276"/>
    </location>
</feature>
<feature type="transmembrane region" description="Helical" evidence="19">
    <location>
        <begin position="344"/>
        <end position="367"/>
    </location>
</feature>
<dbReference type="InterPro" id="IPR059036">
    <property type="entry name" value="RUFY4_dom"/>
</dbReference>
<evidence type="ECO:0000313" key="22">
    <source>
        <dbReference type="Proteomes" id="UP000314987"/>
    </source>
</evidence>
<comment type="similarity">
    <text evidence="17">Belongs to the G-protein coupled receptor 1 family.</text>
</comment>
<dbReference type="InterPro" id="IPR000276">
    <property type="entry name" value="GPCR_Rhodpsn"/>
</dbReference>
<dbReference type="Ensembl" id="ENSVURT00010003610.1">
    <property type="protein sequence ID" value="ENSVURP00010003186.1"/>
    <property type="gene ID" value="ENSVURG00010002562.1"/>
</dbReference>
<evidence type="ECO:0000256" key="8">
    <source>
        <dbReference type="ARBA" id="ARBA00023040"/>
    </source>
</evidence>
<keyword evidence="22" id="KW-1185">Reference proteome</keyword>
<evidence type="ECO:0000256" key="19">
    <source>
        <dbReference type="SAM" id="Phobius"/>
    </source>
</evidence>
<proteinExistence type="inferred from homology"/>
<evidence type="ECO:0000256" key="3">
    <source>
        <dbReference type="ARBA" id="ARBA00022475"/>
    </source>
</evidence>
<keyword evidence="13 17" id="KW-0807">Transducer</keyword>
<dbReference type="GO" id="GO:0007204">
    <property type="term" value="P:positive regulation of cytosolic calcium ion concentration"/>
    <property type="evidence" value="ECO:0007669"/>
    <property type="project" value="TreeGrafter"/>
</dbReference>
<keyword evidence="18" id="KW-0175">Coiled coil</keyword>
<gene>
    <name evidence="21" type="primary">LOC114051473</name>
</gene>
<dbReference type="PANTHER" id="PTHR10489">
    <property type="entry name" value="CELL ADHESION MOLECULE"/>
    <property type="match status" value="1"/>
</dbReference>
<dbReference type="Pfam" id="PF00001">
    <property type="entry name" value="7tm_1"/>
    <property type="match status" value="1"/>
</dbReference>
<evidence type="ECO:0000256" key="14">
    <source>
        <dbReference type="ARBA" id="ARBA00025505"/>
    </source>
</evidence>
<evidence type="ECO:0000256" key="6">
    <source>
        <dbReference type="ARBA" id="ARBA00022692"/>
    </source>
</evidence>
<keyword evidence="3" id="KW-1003">Cell membrane</keyword>
<feature type="transmembrane region" description="Helical" evidence="19">
    <location>
        <begin position="176"/>
        <end position="201"/>
    </location>
</feature>
<evidence type="ECO:0000256" key="15">
    <source>
        <dbReference type="ARBA" id="ARBA00033468"/>
    </source>
</evidence>